<keyword evidence="3" id="KW-0804">Transcription</keyword>
<keyword evidence="1" id="KW-0805">Transcription regulation</keyword>
<evidence type="ECO:0000256" key="2">
    <source>
        <dbReference type="ARBA" id="ARBA00023125"/>
    </source>
</evidence>
<dbReference type="SMART" id="SM00866">
    <property type="entry name" value="UTRA"/>
    <property type="match status" value="1"/>
</dbReference>
<name>A0ABW3ZVJ5_9BACI</name>
<dbReference type="SUPFAM" id="SSF46785">
    <property type="entry name" value="Winged helix' DNA-binding domain"/>
    <property type="match status" value="1"/>
</dbReference>
<evidence type="ECO:0000313" key="5">
    <source>
        <dbReference type="EMBL" id="MFD1362425.1"/>
    </source>
</evidence>
<dbReference type="InterPro" id="IPR000524">
    <property type="entry name" value="Tscrpt_reg_HTH_GntR"/>
</dbReference>
<dbReference type="InterPro" id="IPR036390">
    <property type="entry name" value="WH_DNA-bd_sf"/>
</dbReference>
<keyword evidence="2" id="KW-0238">DNA-binding</keyword>
<dbReference type="Gene3D" id="1.10.10.10">
    <property type="entry name" value="Winged helix-like DNA-binding domain superfamily/Winged helix DNA-binding domain"/>
    <property type="match status" value="1"/>
</dbReference>
<dbReference type="PROSITE" id="PS50949">
    <property type="entry name" value="HTH_GNTR"/>
    <property type="match status" value="1"/>
</dbReference>
<dbReference type="SMART" id="SM00345">
    <property type="entry name" value="HTH_GNTR"/>
    <property type="match status" value="1"/>
</dbReference>
<dbReference type="EMBL" id="JBHTNH010000026">
    <property type="protein sequence ID" value="MFD1362425.1"/>
    <property type="molecule type" value="Genomic_DNA"/>
</dbReference>
<dbReference type="Proteomes" id="UP001597178">
    <property type="component" value="Unassembled WGS sequence"/>
</dbReference>
<organism evidence="5 6">
    <name type="scientific">Lentibacillus salinarum</name>
    <dbReference type="NCBI Taxonomy" id="446820"/>
    <lineage>
        <taxon>Bacteria</taxon>
        <taxon>Bacillati</taxon>
        <taxon>Bacillota</taxon>
        <taxon>Bacilli</taxon>
        <taxon>Bacillales</taxon>
        <taxon>Bacillaceae</taxon>
        <taxon>Lentibacillus</taxon>
    </lineage>
</organism>
<dbReference type="InterPro" id="IPR011663">
    <property type="entry name" value="UTRA"/>
</dbReference>
<dbReference type="InterPro" id="IPR050679">
    <property type="entry name" value="Bact_HTH_transcr_reg"/>
</dbReference>
<proteinExistence type="predicted"/>
<evidence type="ECO:0000259" key="4">
    <source>
        <dbReference type="PROSITE" id="PS50949"/>
    </source>
</evidence>
<dbReference type="Pfam" id="PF07702">
    <property type="entry name" value="UTRA"/>
    <property type="match status" value="1"/>
</dbReference>
<dbReference type="Gene3D" id="3.40.1410.10">
    <property type="entry name" value="Chorismate lyase-like"/>
    <property type="match status" value="1"/>
</dbReference>
<gene>
    <name evidence="5" type="ORF">ACFQ4A_12230</name>
</gene>
<protein>
    <submittedName>
        <fullName evidence="5">GntR family transcriptional regulator</fullName>
    </submittedName>
</protein>
<comment type="caution">
    <text evidence="5">The sequence shown here is derived from an EMBL/GenBank/DDBJ whole genome shotgun (WGS) entry which is preliminary data.</text>
</comment>
<dbReference type="Pfam" id="PF00392">
    <property type="entry name" value="GntR"/>
    <property type="match status" value="1"/>
</dbReference>
<evidence type="ECO:0000256" key="3">
    <source>
        <dbReference type="ARBA" id="ARBA00023163"/>
    </source>
</evidence>
<dbReference type="PANTHER" id="PTHR44846:SF1">
    <property type="entry name" value="MANNOSYL-D-GLYCERATE TRANSPORT_METABOLISM SYSTEM REPRESSOR MNGR-RELATED"/>
    <property type="match status" value="1"/>
</dbReference>
<accession>A0ABW3ZVJ5</accession>
<dbReference type="CDD" id="cd07377">
    <property type="entry name" value="WHTH_GntR"/>
    <property type="match status" value="1"/>
</dbReference>
<feature type="domain" description="HTH gntR-type" evidence="4">
    <location>
        <begin position="7"/>
        <end position="75"/>
    </location>
</feature>
<reference evidence="6" key="1">
    <citation type="journal article" date="2019" name="Int. J. Syst. Evol. Microbiol.">
        <title>The Global Catalogue of Microorganisms (GCM) 10K type strain sequencing project: providing services to taxonomists for standard genome sequencing and annotation.</title>
        <authorList>
            <consortium name="The Broad Institute Genomics Platform"/>
            <consortium name="The Broad Institute Genome Sequencing Center for Infectious Disease"/>
            <person name="Wu L."/>
            <person name="Ma J."/>
        </authorList>
    </citation>
    <scope>NUCLEOTIDE SEQUENCE [LARGE SCALE GENOMIC DNA]</scope>
    <source>
        <strain evidence="6">CCUG 54822</strain>
    </source>
</reference>
<sequence length="241" mass="27391">MQQNKGTVLYFTIKNKILKMIQGEAYDIDSQLPTESELCETFGVSRTTIRLALQQLELEGSIYKIQGKGTFVAPPKINEHITQKIKSFSEQMRKAGMNSYSKVLNLGLVPASSFMADSLEIEEEAPVTKLERLRYAGDKPYQFSVSYIPWRVAPNLVNEDCSSSLFELLKTKYNVSIKNSIESIEPVLPEMEICQMLQIPENTPSFLLTSHTYTLDNSVVEYSNTIVRGDMSKFITERNYD</sequence>
<dbReference type="RefSeq" id="WP_382400962.1">
    <property type="nucleotide sequence ID" value="NZ_JBHTNH010000026.1"/>
</dbReference>
<dbReference type="PANTHER" id="PTHR44846">
    <property type="entry name" value="MANNOSYL-D-GLYCERATE TRANSPORT/METABOLISM SYSTEM REPRESSOR MNGR-RELATED"/>
    <property type="match status" value="1"/>
</dbReference>
<dbReference type="InterPro" id="IPR036388">
    <property type="entry name" value="WH-like_DNA-bd_sf"/>
</dbReference>
<dbReference type="SUPFAM" id="SSF64288">
    <property type="entry name" value="Chorismate lyase-like"/>
    <property type="match status" value="1"/>
</dbReference>
<evidence type="ECO:0000313" key="6">
    <source>
        <dbReference type="Proteomes" id="UP001597178"/>
    </source>
</evidence>
<keyword evidence="6" id="KW-1185">Reference proteome</keyword>
<dbReference type="PRINTS" id="PR00035">
    <property type="entry name" value="HTHGNTR"/>
</dbReference>
<evidence type="ECO:0000256" key="1">
    <source>
        <dbReference type="ARBA" id="ARBA00023015"/>
    </source>
</evidence>
<dbReference type="InterPro" id="IPR028978">
    <property type="entry name" value="Chorismate_lyase_/UTRA_dom_sf"/>
</dbReference>